<dbReference type="GO" id="GO:0000466">
    <property type="term" value="P:maturation of 5.8S rRNA from tricistronic rRNA transcript (SSU-rRNA, 5.8S rRNA, LSU-rRNA)"/>
    <property type="evidence" value="ECO:0007669"/>
    <property type="project" value="UniProtKB-UniRule"/>
</dbReference>
<dbReference type="HOGENOM" id="CLU_279571_0_0_1"/>
<dbReference type="PROSITE" id="PS01266">
    <property type="entry name" value="ADENYLOSUCCIN_SYN_1"/>
    <property type="match status" value="1"/>
</dbReference>
<dbReference type="GO" id="GO:0004019">
    <property type="term" value="F:adenylosuccinate synthase activity"/>
    <property type="evidence" value="ECO:0007669"/>
    <property type="project" value="UniProtKB-UniRule"/>
</dbReference>
<dbReference type="InterPro" id="IPR010613">
    <property type="entry name" value="PES"/>
</dbReference>
<dbReference type="GO" id="GO:0044208">
    <property type="term" value="P:'de novo' AMP biosynthetic process"/>
    <property type="evidence" value="ECO:0007669"/>
    <property type="project" value="UniProtKB-UniRule"/>
</dbReference>
<dbReference type="FunFam" id="1.10.300.10:FF:000002">
    <property type="entry name" value="Adenylosuccinate synthetase, chloroplastic"/>
    <property type="match status" value="1"/>
</dbReference>
<dbReference type="InterPro" id="IPR001114">
    <property type="entry name" value="Adenylosuccinate_synthetase"/>
</dbReference>
<organism evidence="20">
    <name type="scientific">Oryza meridionalis</name>
    <dbReference type="NCBI Taxonomy" id="40149"/>
    <lineage>
        <taxon>Eukaryota</taxon>
        <taxon>Viridiplantae</taxon>
        <taxon>Streptophyta</taxon>
        <taxon>Embryophyta</taxon>
        <taxon>Tracheophyta</taxon>
        <taxon>Spermatophyta</taxon>
        <taxon>Magnoliopsida</taxon>
        <taxon>Liliopsida</taxon>
        <taxon>Poales</taxon>
        <taxon>Poaceae</taxon>
        <taxon>BOP clade</taxon>
        <taxon>Oryzoideae</taxon>
        <taxon>Oryzeae</taxon>
        <taxon>Oryzinae</taxon>
        <taxon>Oryza</taxon>
    </lineage>
</organism>
<evidence type="ECO:0000256" key="2">
    <source>
        <dbReference type="ARBA" id="ARBA00022517"/>
    </source>
</evidence>
<keyword evidence="3 14" id="KW-0698">rRNA processing</keyword>
<dbReference type="InterPro" id="IPR033128">
    <property type="entry name" value="Adenylosuccin_syn_Lys_AS"/>
</dbReference>
<evidence type="ECO:0000256" key="4">
    <source>
        <dbReference type="ARBA" id="ARBA00022598"/>
    </source>
</evidence>
<feature type="region of interest" description="Disordered" evidence="18">
    <location>
        <begin position="582"/>
        <end position="642"/>
    </location>
</feature>
<dbReference type="GO" id="GO:0030687">
    <property type="term" value="C:preribosome, large subunit precursor"/>
    <property type="evidence" value="ECO:0007669"/>
    <property type="project" value="UniProtKB-UniRule"/>
</dbReference>
<protein>
    <recommendedName>
        <fullName evidence="14 15">Multifunctional fusion protein</fullName>
    </recommendedName>
    <domain>
        <recommendedName>
            <fullName evidence="15">Adenylosuccinate synthetase, chloroplastic</fullName>
            <shortName evidence="15">AMPSase</shortName>
            <shortName evidence="15">AdSS</shortName>
            <ecNumber evidence="15">6.3.4.4</ecNumber>
        </recommendedName>
        <alternativeName>
            <fullName evidence="15">IMP--aspartate ligase</fullName>
        </alternativeName>
    </domain>
    <domain>
        <recommendedName>
            <fullName evidence="14">Pescadillo homolog</fullName>
        </recommendedName>
    </domain>
</protein>
<comment type="function">
    <text evidence="15">Plays an important role in the de novo pathway and in the salvage pathway of purine nucleotide biosynthesis. Catalyzes the first commited step in the biosynthesis of AMP from IMP.</text>
</comment>
<feature type="binding site" evidence="15">
    <location>
        <position position="742"/>
    </location>
    <ligand>
        <name>Mg(2+)</name>
        <dbReference type="ChEBI" id="CHEBI:18420"/>
    </ligand>
</feature>
<dbReference type="NCBIfam" id="NF002223">
    <property type="entry name" value="PRK01117.1"/>
    <property type="match status" value="1"/>
</dbReference>
<feature type="active site" description="Proton acceptor" evidence="15">
    <location>
        <position position="715"/>
    </location>
</feature>
<dbReference type="EC" id="6.3.4.4" evidence="15"/>
<keyword evidence="5 15" id="KW-0934">Plastid</keyword>
<proteinExistence type="inferred from homology"/>
<feature type="coiled-coil region" evidence="14">
    <location>
        <begin position="486"/>
        <end position="513"/>
    </location>
</feature>
<name>A0A0E0D501_9ORYZ</name>
<dbReference type="Gene3D" id="3.90.170.10">
    <property type="entry name" value="Adenylosuccinate Synthetase, subunit A, domain 3"/>
    <property type="match status" value="1"/>
</dbReference>
<evidence type="ECO:0000256" key="8">
    <source>
        <dbReference type="ARBA" id="ARBA00022755"/>
    </source>
</evidence>
<dbReference type="UniPathway" id="UPA00075">
    <property type="reaction ID" value="UER00335"/>
</dbReference>
<dbReference type="GO" id="GO:0009507">
    <property type="term" value="C:chloroplast"/>
    <property type="evidence" value="ECO:0007669"/>
    <property type="project" value="UniProtKB-SubCell"/>
</dbReference>
<reference evidence="20" key="2">
    <citation type="submission" date="2018-05" db="EMBL/GenBank/DDBJ databases">
        <title>OmerRS3 (Oryza meridionalis Reference Sequence Version 3).</title>
        <authorList>
            <person name="Zhang J."/>
            <person name="Kudrna D."/>
            <person name="Lee S."/>
            <person name="Talag J."/>
            <person name="Welchert J."/>
            <person name="Wing R.A."/>
        </authorList>
    </citation>
    <scope>NUCLEOTIDE SEQUENCE [LARGE SCALE GENOMIC DNA]</scope>
    <source>
        <strain evidence="20">cv. OR44</strain>
    </source>
</reference>
<reference evidence="20" key="1">
    <citation type="submission" date="2015-04" db="UniProtKB">
        <authorList>
            <consortium name="EnsemblPlants"/>
        </authorList>
    </citation>
    <scope>IDENTIFICATION</scope>
</reference>
<sequence length="1127" mass="125689">MPKHYRPAGKKKEGNAAKYITRTKAVKYLQISLATFRKLCILKGVFPRDPKKKVEGNHKTYYHMKDIAFLAHDPLIEKFREIKVHRKKVKKAFAKKNKDLADRLLNRPPTYKLDRLILERYPTFVDALRDLDDCLTMVHLFAALPAVEGERVQVQRIHNCRRLSHEWQAYISRTHSLRKTFISVKGIYYQAEVQGQKITWLTPHALQQVLTDDVDFNVMLTFLEFYETLLGFINFKLYHSINVNYPPVLDPRLEALASELYALCRYMSSGRVPGNSEPAGLIEDKEDEDNKESSKTDESELRLAQLQHQLPTNEPGALMHLVQESTAADADDADAKECRSLFKNLKFYLSREVPRESLLFIIPAFGGTVSWEGEGAPFDETDEDITHQIVDRPTQSHVFLSREYVQPQWIYDCVNARIILPTEGYIVGRVPPPHLSPFVDNDAEGYIPEYAETIKRLQAAAQSQVLPLPSLGDEDMENSLVEAIIDRSESNEIADKKRKLEMLEKQYHDELRMEYEGKTFSNRTADNQPDVVDKSDTKEADDHMEDSHKQAEKDAADISKTLMSRKQRGLLQAIEINQERKKDKVNLLKKRKKNADSSASAKESNREDNERAHPRPSPPNPAAGGEGPPPAAMPFSPPCPDTAAAASHSFLPAAAARPPAPCAVAPRSRSRSRRALRVAASLATAAEESASAAARQGRLESLSQVAGVLGTQWGDEGKGKLVDILAQRFDIVARCQGGANAGHTIYNSEGKKFSLHLVPSGILNEKTMCVVGNGAVVHLPGFFKEIDGLESNGISCEGRILVSDRAHLLFDFHQTVDGLREVELGNSLIGTTKRGIGPCYSNKVIRNGLRVSDLRHMDTFGAKLNTLLRDAALRFEGFEYSTKTLKEEVEKYEKFAERLGPYITDTVHFMNQSILQNKKILVEGGQATMLDIDFGTYPFVTSSSPSAGGICTGLGIAPRSIGDLIGVVKAYTTRVGSGPFPTELLGKTGDLLRASGMEFGTTTGRPRRCGWLDIVALKYCCQINGFSSLNLTKLDVLTGLKEVKLGIAYCTEDGKEIESFPADLDLLEKIKVKYEVLPGWEDDISSVRNYSDLPETARLYVERIEELVGIPVHYIGVGPGRDALIYK</sequence>
<dbReference type="SMART" id="SM00788">
    <property type="entry name" value="Adenylsucc_synt"/>
    <property type="match status" value="1"/>
</dbReference>
<comment type="subcellular location">
    <subcellularLocation>
        <location evidence="14">Nucleus</location>
        <location evidence="14">Nucleolus</location>
    </subcellularLocation>
    <subcellularLocation>
        <location evidence="14">Nucleus</location>
        <location evidence="14">Nucleoplasm</location>
    </subcellularLocation>
    <subcellularLocation>
        <location evidence="15">Plastid</location>
        <location evidence="15">Chloroplast</location>
    </subcellularLocation>
</comment>
<keyword evidence="12 14" id="KW-0539">Nucleus</keyword>
<dbReference type="PROSITE" id="PS50172">
    <property type="entry name" value="BRCT"/>
    <property type="match status" value="1"/>
</dbReference>
<dbReference type="InterPro" id="IPR018220">
    <property type="entry name" value="Adenylosuccin_syn_GTP-bd"/>
</dbReference>
<dbReference type="InterPro" id="IPR036420">
    <property type="entry name" value="BRCT_dom_sf"/>
</dbReference>
<dbReference type="GO" id="GO:0043021">
    <property type="term" value="F:ribonucleoprotein complex binding"/>
    <property type="evidence" value="ECO:0007669"/>
    <property type="project" value="UniProtKB-UniRule"/>
</dbReference>
<dbReference type="InterPro" id="IPR001357">
    <property type="entry name" value="BRCT_dom"/>
</dbReference>
<dbReference type="SUPFAM" id="SSF52540">
    <property type="entry name" value="P-loop containing nucleoside triphosphate hydrolases"/>
    <property type="match status" value="1"/>
</dbReference>
<feature type="binding site" evidence="15">
    <location>
        <position position="941"/>
    </location>
    <ligand>
        <name>IMP</name>
        <dbReference type="ChEBI" id="CHEBI:58053"/>
    </ligand>
</feature>
<evidence type="ECO:0000313" key="21">
    <source>
        <dbReference type="Proteomes" id="UP000008021"/>
    </source>
</evidence>
<comment type="function">
    <text evidence="17">Plays an important role in the de novo pathway of purine nucleotide biosynthesis.</text>
</comment>
<gene>
    <name evidence="15" type="primary">PURA</name>
</gene>
<dbReference type="Proteomes" id="UP000008021">
    <property type="component" value="Chromosome 3"/>
</dbReference>
<feature type="binding site" evidence="15">
    <location>
        <begin position="740"/>
        <end position="743"/>
    </location>
    <ligand>
        <name>IMP</name>
        <dbReference type="ChEBI" id="CHEBI:58053"/>
    </ligand>
</feature>
<dbReference type="STRING" id="40149.A0A0E0D501"/>
<keyword evidence="7 15" id="KW-0547">Nucleotide-binding</keyword>
<dbReference type="Gene3D" id="1.10.300.10">
    <property type="entry name" value="Adenylosuccinate Synthetase, subunit A, domain 2"/>
    <property type="match status" value="1"/>
</dbReference>
<comment type="similarity">
    <text evidence="15 17">Belongs to the adenylosuccinate synthetase family.</text>
</comment>
<feature type="region of interest" description="Disordered" evidence="18">
    <location>
        <begin position="275"/>
        <end position="299"/>
    </location>
</feature>
<feature type="compositionally biased region" description="Basic and acidic residues" evidence="18">
    <location>
        <begin position="603"/>
        <end position="613"/>
    </location>
</feature>
<evidence type="ECO:0000256" key="16">
    <source>
        <dbReference type="PROSITE-ProRule" id="PRU10134"/>
    </source>
</evidence>
<evidence type="ECO:0000256" key="1">
    <source>
        <dbReference type="ARBA" id="ARBA00011738"/>
    </source>
</evidence>
<feature type="domain" description="BRCT" evidence="19">
    <location>
        <begin position="337"/>
        <end position="427"/>
    </location>
</feature>
<dbReference type="SMART" id="SM00292">
    <property type="entry name" value="BRCT"/>
    <property type="match status" value="1"/>
</dbReference>
<feature type="binding site" evidence="15">
    <location>
        <position position="846"/>
    </location>
    <ligand>
        <name>IMP</name>
        <dbReference type="ChEBI" id="CHEBI:58053"/>
        <note>ligand shared between dimeric partners</note>
    </ligand>
</feature>
<feature type="compositionally biased region" description="Basic and acidic residues" evidence="18">
    <location>
        <begin position="531"/>
        <end position="553"/>
    </location>
</feature>
<feature type="binding site" evidence="15">
    <location>
        <position position="1007"/>
    </location>
    <ligand>
        <name>GTP</name>
        <dbReference type="ChEBI" id="CHEBI:37565"/>
    </ligand>
</feature>
<feature type="binding site" evidence="15">
    <location>
        <begin position="1001"/>
        <end position="1007"/>
    </location>
    <ligand>
        <name>substrate</name>
    </ligand>
</feature>
<evidence type="ECO:0000256" key="14">
    <source>
        <dbReference type="HAMAP-Rule" id="MF_03028"/>
    </source>
</evidence>
<evidence type="ECO:0000256" key="9">
    <source>
        <dbReference type="ARBA" id="ARBA00022842"/>
    </source>
</evidence>
<keyword evidence="11 15" id="KW-0342">GTP-binding</keyword>
<evidence type="ECO:0000256" key="3">
    <source>
        <dbReference type="ARBA" id="ARBA00022552"/>
    </source>
</evidence>
<dbReference type="InterPro" id="IPR042111">
    <property type="entry name" value="Adenylosuccinate_synth_dom3"/>
</dbReference>
<dbReference type="PANTHER" id="PTHR12221:SF6">
    <property type="entry name" value="PESCADILLO HOMOLOG"/>
    <property type="match status" value="1"/>
</dbReference>
<feature type="binding site" evidence="15">
    <location>
        <begin position="742"/>
        <end position="744"/>
    </location>
    <ligand>
        <name>GTP</name>
        <dbReference type="ChEBI" id="CHEBI:37565"/>
    </ligand>
</feature>
<keyword evidence="21" id="KW-1185">Reference proteome</keyword>
<feature type="binding site" evidence="15">
    <location>
        <begin position="1033"/>
        <end position="1035"/>
    </location>
    <ligand>
        <name>GTP</name>
        <dbReference type="ChEBI" id="CHEBI:37565"/>
    </ligand>
</feature>
<keyword evidence="6 15" id="KW-0479">Metal-binding</keyword>
<feature type="active site" description="Proton donor" evidence="15">
    <location>
        <position position="743"/>
    </location>
</feature>
<dbReference type="Pfam" id="PF00709">
    <property type="entry name" value="Adenylsucc_synt"/>
    <property type="match status" value="1"/>
</dbReference>
<keyword evidence="14" id="KW-0175">Coiled coil</keyword>
<dbReference type="Pfam" id="PF06732">
    <property type="entry name" value="Pescadillo_N"/>
    <property type="match status" value="1"/>
</dbReference>
<dbReference type="Gene3D" id="3.40.440.10">
    <property type="entry name" value="Adenylosuccinate Synthetase, subunit A, domain 1"/>
    <property type="match status" value="1"/>
</dbReference>
<evidence type="ECO:0000256" key="12">
    <source>
        <dbReference type="ARBA" id="ARBA00023242"/>
    </source>
</evidence>
<feature type="binding site" evidence="15">
    <location>
        <position position="1005"/>
    </location>
    <ligand>
        <name>IMP</name>
        <dbReference type="ChEBI" id="CHEBI:58053"/>
    </ligand>
</feature>
<dbReference type="InterPro" id="IPR027417">
    <property type="entry name" value="P-loop_NTPase"/>
</dbReference>
<dbReference type="CDD" id="cd03108">
    <property type="entry name" value="AdSS"/>
    <property type="match status" value="1"/>
</dbReference>
<dbReference type="PROSITE" id="PS00513">
    <property type="entry name" value="ADENYLOSUCCIN_SYN_2"/>
    <property type="match status" value="1"/>
</dbReference>
<dbReference type="GO" id="GO:0000287">
    <property type="term" value="F:magnesium ion binding"/>
    <property type="evidence" value="ECO:0007669"/>
    <property type="project" value="UniProtKB-UniRule"/>
</dbReference>
<evidence type="ECO:0000256" key="11">
    <source>
        <dbReference type="ARBA" id="ARBA00023134"/>
    </source>
</evidence>
<dbReference type="GO" id="GO:0003723">
    <property type="term" value="F:RNA binding"/>
    <property type="evidence" value="ECO:0007669"/>
    <property type="project" value="TreeGrafter"/>
</dbReference>
<evidence type="ECO:0000313" key="20">
    <source>
        <dbReference type="EnsemblPlants" id="OMERI03G26900.2"/>
    </source>
</evidence>
<evidence type="ECO:0000256" key="18">
    <source>
        <dbReference type="SAM" id="MobiDB-lite"/>
    </source>
</evidence>
<comment type="subunit">
    <text evidence="1 15">Homodimer.</text>
</comment>
<feature type="active site" evidence="16">
    <location>
        <position position="843"/>
    </location>
</feature>
<dbReference type="HAMAP" id="MF_00011">
    <property type="entry name" value="Adenylosucc_synth"/>
    <property type="match status" value="1"/>
</dbReference>
<feature type="binding site" evidence="15">
    <location>
        <begin position="715"/>
        <end position="718"/>
    </location>
    <ligand>
        <name>IMP</name>
        <dbReference type="ChEBI" id="CHEBI:58053"/>
    </ligand>
</feature>
<dbReference type="EnsemblPlants" id="OMERI03G26900.2">
    <property type="protein sequence ID" value="OMERI03G26900.2"/>
    <property type="gene ID" value="OMERI03G26900"/>
</dbReference>
<feature type="binding site" evidence="15">
    <location>
        <begin position="1116"/>
        <end position="1118"/>
    </location>
    <ligand>
        <name>GTP</name>
        <dbReference type="ChEBI" id="CHEBI:37565"/>
    </ligand>
</feature>
<dbReference type="Gramene" id="OMERI03G26900.2">
    <property type="protein sequence ID" value="OMERI03G26900.2"/>
    <property type="gene ID" value="OMERI03G26900"/>
</dbReference>
<dbReference type="GO" id="GO:0005525">
    <property type="term" value="F:GTP binding"/>
    <property type="evidence" value="ECO:0007669"/>
    <property type="project" value="UniProtKB-UniRule"/>
</dbReference>
<dbReference type="Gene3D" id="3.40.50.10190">
    <property type="entry name" value="BRCT domain"/>
    <property type="match status" value="1"/>
</dbReference>
<accession>A0A0E0D501</accession>
<dbReference type="Pfam" id="PF16589">
    <property type="entry name" value="BRCT_2"/>
    <property type="match status" value="1"/>
</dbReference>
<dbReference type="HAMAP" id="MF_03028">
    <property type="entry name" value="Pescadillo"/>
    <property type="match status" value="1"/>
</dbReference>
<dbReference type="InterPro" id="IPR042109">
    <property type="entry name" value="Adenylosuccinate_synth_dom1"/>
</dbReference>
<evidence type="ECO:0000256" key="15">
    <source>
        <dbReference type="HAMAP-Rule" id="MF_03125"/>
    </source>
</evidence>
<comment type="cofactor">
    <cofactor evidence="15">
        <name>Mg(2+)</name>
        <dbReference type="ChEBI" id="CHEBI:18420"/>
    </cofactor>
    <text evidence="15">Binds 1 Mg(2+) ion per subunit.</text>
</comment>
<feature type="region of interest" description="Disordered" evidence="18">
    <location>
        <begin position="518"/>
        <end position="553"/>
    </location>
</feature>
<dbReference type="GO" id="GO:0005654">
    <property type="term" value="C:nucleoplasm"/>
    <property type="evidence" value="ECO:0007669"/>
    <property type="project" value="UniProtKB-SubCell"/>
</dbReference>
<feature type="binding site" evidence="15">
    <location>
        <begin position="714"/>
        <end position="720"/>
    </location>
    <ligand>
        <name>GTP</name>
        <dbReference type="ChEBI" id="CHEBI:37565"/>
    </ligand>
</feature>
<dbReference type="GO" id="GO:0000463">
    <property type="term" value="P:maturation of LSU-rRNA from tricistronic rRNA transcript (SSU-rRNA, 5.8S rRNA, LSU-rRNA)"/>
    <property type="evidence" value="ECO:0007669"/>
    <property type="project" value="UniProtKB-UniRule"/>
</dbReference>
<comment type="catalytic activity">
    <reaction evidence="13 15 17">
        <text>IMP + L-aspartate + GTP = N(6)-(1,2-dicarboxyethyl)-AMP + GDP + phosphate + 2 H(+)</text>
        <dbReference type="Rhea" id="RHEA:15753"/>
        <dbReference type="ChEBI" id="CHEBI:15378"/>
        <dbReference type="ChEBI" id="CHEBI:29991"/>
        <dbReference type="ChEBI" id="CHEBI:37565"/>
        <dbReference type="ChEBI" id="CHEBI:43474"/>
        <dbReference type="ChEBI" id="CHEBI:57567"/>
        <dbReference type="ChEBI" id="CHEBI:58053"/>
        <dbReference type="ChEBI" id="CHEBI:58189"/>
        <dbReference type="EC" id="6.3.4.4"/>
    </reaction>
</comment>
<feature type="compositionally biased region" description="Pro residues" evidence="18">
    <location>
        <begin position="615"/>
        <end position="640"/>
    </location>
</feature>
<keyword evidence="9 15" id="KW-0460">Magnesium</keyword>
<comment type="function">
    <text evidence="14">Required for maturation of ribosomal RNAs and formation of the large ribosomal subunit.</text>
</comment>
<feature type="binding site" evidence="15">
    <location>
        <position position="832"/>
    </location>
    <ligand>
        <name>IMP</name>
        <dbReference type="ChEBI" id="CHEBI:58053"/>
    </ligand>
</feature>
<dbReference type="PANTHER" id="PTHR12221">
    <property type="entry name" value="PESCADILLO - RELATED"/>
    <property type="match status" value="1"/>
</dbReference>
<dbReference type="FunFam" id="3.40.50.10190:FF:000002">
    <property type="entry name" value="Pescadillo homolog"/>
    <property type="match status" value="1"/>
</dbReference>
<feature type="binding site" evidence="15">
    <location>
        <position position="715"/>
    </location>
    <ligand>
        <name>Mg(2+)</name>
        <dbReference type="ChEBI" id="CHEBI:18420"/>
    </ligand>
</feature>
<evidence type="ECO:0000256" key="5">
    <source>
        <dbReference type="ARBA" id="ARBA00022640"/>
    </source>
</evidence>
<comment type="pathway">
    <text evidence="15 17">Purine metabolism; AMP biosynthesis via de novo pathway; AMP from IMP: step 1/2.</text>
</comment>
<evidence type="ECO:0000259" key="19">
    <source>
        <dbReference type="PROSITE" id="PS50172"/>
    </source>
</evidence>
<keyword evidence="4 15" id="KW-0436">Ligase</keyword>
<keyword evidence="10" id="KW-0809">Transit peptide</keyword>
<dbReference type="FunFam" id="3.90.170.10:FF:000001">
    <property type="entry name" value="Adenylosuccinate synthetase"/>
    <property type="match status" value="1"/>
</dbReference>
<dbReference type="AlphaFoldDB" id="A0A0E0D501"/>
<evidence type="ECO:0000256" key="10">
    <source>
        <dbReference type="ARBA" id="ARBA00022946"/>
    </source>
</evidence>
<dbReference type="NCBIfam" id="TIGR00184">
    <property type="entry name" value="purA"/>
    <property type="match status" value="1"/>
</dbReference>
<dbReference type="InterPro" id="IPR042110">
    <property type="entry name" value="Adenylosuccinate_synth_dom2"/>
</dbReference>
<evidence type="ECO:0000256" key="7">
    <source>
        <dbReference type="ARBA" id="ARBA00022741"/>
    </source>
</evidence>
<evidence type="ECO:0000256" key="6">
    <source>
        <dbReference type="ARBA" id="ARBA00022723"/>
    </source>
</evidence>
<evidence type="ECO:0000256" key="13">
    <source>
        <dbReference type="ARBA" id="ARBA00050432"/>
    </source>
</evidence>
<keyword evidence="2 14" id="KW-0690">Ribosome biogenesis</keyword>
<feature type="binding site" evidence="15">
    <location>
        <position position="926"/>
    </location>
    <ligand>
        <name>IMP</name>
        <dbReference type="ChEBI" id="CHEBI:58053"/>
    </ligand>
</feature>
<dbReference type="CDD" id="cd17709">
    <property type="entry name" value="BRCT_pescadillo_like"/>
    <property type="match status" value="1"/>
</dbReference>
<comment type="similarity">
    <text evidence="14">Belongs to the pescadillo family.</text>
</comment>
<keyword evidence="8 15" id="KW-0658">Purine biosynthesis</keyword>
<evidence type="ECO:0000256" key="17">
    <source>
        <dbReference type="RuleBase" id="RU000520"/>
    </source>
</evidence>
<dbReference type="GO" id="GO:0070545">
    <property type="term" value="C:PeBoW complex"/>
    <property type="evidence" value="ECO:0007669"/>
    <property type="project" value="TreeGrafter"/>
</dbReference>
<dbReference type="SUPFAM" id="SSF52113">
    <property type="entry name" value="BRCT domain"/>
    <property type="match status" value="1"/>
</dbReference>
<keyword evidence="15" id="KW-0150">Chloroplast</keyword>